<comment type="subcellular location">
    <subcellularLocation>
        <location evidence="1">Nucleus</location>
    </subcellularLocation>
</comment>
<reference evidence="6" key="1">
    <citation type="submission" date="2022-03" db="EMBL/GenBank/DDBJ databases">
        <authorList>
            <person name="Tunstrom K."/>
        </authorList>
    </citation>
    <scope>NUCLEOTIDE SEQUENCE</scope>
</reference>
<dbReference type="AlphaFoldDB" id="A0AAU9TNK7"/>
<evidence type="ECO:0000256" key="5">
    <source>
        <dbReference type="ARBA" id="ARBA00023242"/>
    </source>
</evidence>
<comment type="caution">
    <text evidence="6">The sequence shown here is derived from an EMBL/GenBank/DDBJ whole genome shotgun (WGS) entry which is preliminary data.</text>
</comment>
<protein>
    <recommendedName>
        <fullName evidence="8">Transposase</fullName>
    </recommendedName>
</protein>
<dbReference type="Proteomes" id="UP001153954">
    <property type="component" value="Unassembled WGS sequence"/>
</dbReference>
<dbReference type="SUPFAM" id="SSF53098">
    <property type="entry name" value="Ribonuclease H-like"/>
    <property type="match status" value="1"/>
</dbReference>
<accession>A0AAU9TNK7</accession>
<keyword evidence="3" id="KW-0863">Zinc-finger</keyword>
<keyword evidence="2" id="KW-0479">Metal-binding</keyword>
<evidence type="ECO:0000256" key="2">
    <source>
        <dbReference type="ARBA" id="ARBA00022723"/>
    </source>
</evidence>
<evidence type="ECO:0000256" key="3">
    <source>
        <dbReference type="ARBA" id="ARBA00022771"/>
    </source>
</evidence>
<keyword evidence="4" id="KW-0862">Zinc</keyword>
<keyword evidence="7" id="KW-1185">Reference proteome</keyword>
<gene>
    <name evidence="6" type="ORF">EEDITHA_LOCUS4462</name>
</gene>
<evidence type="ECO:0000256" key="1">
    <source>
        <dbReference type="ARBA" id="ARBA00004123"/>
    </source>
</evidence>
<proteinExistence type="predicted"/>
<dbReference type="InterPro" id="IPR012337">
    <property type="entry name" value="RNaseH-like_sf"/>
</dbReference>
<dbReference type="EMBL" id="CAKOGL010000007">
    <property type="protein sequence ID" value="CAH2088289.1"/>
    <property type="molecule type" value="Genomic_DNA"/>
</dbReference>
<dbReference type="InterPro" id="IPR052035">
    <property type="entry name" value="ZnF_BED_domain_contain"/>
</dbReference>
<name>A0AAU9TNK7_EUPED</name>
<keyword evidence="5" id="KW-0539">Nucleus</keyword>
<dbReference type="PANTHER" id="PTHR46481:SF10">
    <property type="entry name" value="ZINC FINGER BED DOMAIN-CONTAINING PROTEIN 39"/>
    <property type="match status" value="1"/>
</dbReference>
<organism evidence="6 7">
    <name type="scientific">Euphydryas editha</name>
    <name type="common">Edith's checkerspot</name>
    <dbReference type="NCBI Taxonomy" id="104508"/>
    <lineage>
        <taxon>Eukaryota</taxon>
        <taxon>Metazoa</taxon>
        <taxon>Ecdysozoa</taxon>
        <taxon>Arthropoda</taxon>
        <taxon>Hexapoda</taxon>
        <taxon>Insecta</taxon>
        <taxon>Pterygota</taxon>
        <taxon>Neoptera</taxon>
        <taxon>Endopterygota</taxon>
        <taxon>Lepidoptera</taxon>
        <taxon>Glossata</taxon>
        <taxon>Ditrysia</taxon>
        <taxon>Papilionoidea</taxon>
        <taxon>Nymphalidae</taxon>
        <taxon>Nymphalinae</taxon>
        <taxon>Euphydryas</taxon>
    </lineage>
</organism>
<dbReference type="PANTHER" id="PTHR46481">
    <property type="entry name" value="ZINC FINGER BED DOMAIN-CONTAINING PROTEIN 4"/>
    <property type="match status" value="1"/>
</dbReference>
<evidence type="ECO:0008006" key="8">
    <source>
        <dbReference type="Google" id="ProtNLM"/>
    </source>
</evidence>
<evidence type="ECO:0000313" key="6">
    <source>
        <dbReference type="EMBL" id="CAH2088289.1"/>
    </source>
</evidence>
<evidence type="ECO:0000313" key="7">
    <source>
        <dbReference type="Proteomes" id="UP001153954"/>
    </source>
</evidence>
<dbReference type="GO" id="GO:0005634">
    <property type="term" value="C:nucleus"/>
    <property type="evidence" value="ECO:0007669"/>
    <property type="project" value="UniProtKB-SubCell"/>
</dbReference>
<dbReference type="GO" id="GO:0008270">
    <property type="term" value="F:zinc ion binding"/>
    <property type="evidence" value="ECO:0007669"/>
    <property type="project" value="UniProtKB-KW"/>
</dbReference>
<evidence type="ECO:0000256" key="4">
    <source>
        <dbReference type="ARBA" id="ARBA00022833"/>
    </source>
</evidence>
<sequence>MFAKGQYPSERSKMSNSKNLFPCLTHTASDETKLKYNLIECVAYNERQKDDNLTAFLHDIMAEWNTAGYTTAIASDNAENITAAIRDTGRWHIPCFTHSINLVMQGALTPLFEMLVKVKSIVEIFKRSSHDQHKLREMQKQLNLGELKLKHDVPKRWNSTYDMLQRLLSAKDAVIATTAVMRQELALNYDDWGVIEGAAAFFKTFLRHHRRNKCREECFAG</sequence>